<feature type="region of interest" description="Disordered" evidence="1">
    <location>
        <begin position="130"/>
        <end position="154"/>
    </location>
</feature>
<proteinExistence type="predicted"/>
<dbReference type="EMBL" id="ML736437">
    <property type="protein sequence ID" value="KAE8371331.1"/>
    <property type="molecule type" value="Genomic_DNA"/>
</dbReference>
<reference evidence="3 4" key="1">
    <citation type="submission" date="2019-04" db="EMBL/GenBank/DDBJ databases">
        <title>Friends and foes A comparative genomics studyof 23 Aspergillus species from section Flavi.</title>
        <authorList>
            <consortium name="DOE Joint Genome Institute"/>
            <person name="Kjaerbolling I."/>
            <person name="Vesth T."/>
            <person name="Frisvad J.C."/>
            <person name="Nybo J.L."/>
            <person name="Theobald S."/>
            <person name="Kildgaard S."/>
            <person name="Isbrandt T."/>
            <person name="Kuo A."/>
            <person name="Sato A."/>
            <person name="Lyhne E.K."/>
            <person name="Kogle M.E."/>
            <person name="Wiebenga A."/>
            <person name="Kun R.S."/>
            <person name="Lubbers R.J."/>
            <person name="Makela M.R."/>
            <person name="Barry K."/>
            <person name="Chovatia M."/>
            <person name="Clum A."/>
            <person name="Daum C."/>
            <person name="Haridas S."/>
            <person name="He G."/>
            <person name="LaButti K."/>
            <person name="Lipzen A."/>
            <person name="Mondo S."/>
            <person name="Riley R."/>
            <person name="Salamov A."/>
            <person name="Simmons B.A."/>
            <person name="Magnuson J.K."/>
            <person name="Henrissat B."/>
            <person name="Mortensen U.H."/>
            <person name="Larsen T.O."/>
            <person name="Devries R.P."/>
            <person name="Grigoriev I.V."/>
            <person name="Machida M."/>
            <person name="Baker S.E."/>
            <person name="Andersen M.R."/>
        </authorList>
    </citation>
    <scope>NUCLEOTIDE SEQUENCE [LARGE SCALE GENOMIC DNA]</scope>
    <source>
        <strain evidence="3 4">IBT 29228</strain>
    </source>
</reference>
<feature type="domain" description="Amidase" evidence="2">
    <location>
        <begin position="27"/>
        <end position="421"/>
    </location>
</feature>
<dbReference type="InterPro" id="IPR000120">
    <property type="entry name" value="Amidase"/>
</dbReference>
<organism evidence="3 4">
    <name type="scientific">Aspergillus bertholletiae</name>
    <dbReference type="NCBI Taxonomy" id="1226010"/>
    <lineage>
        <taxon>Eukaryota</taxon>
        <taxon>Fungi</taxon>
        <taxon>Dikarya</taxon>
        <taxon>Ascomycota</taxon>
        <taxon>Pezizomycotina</taxon>
        <taxon>Eurotiomycetes</taxon>
        <taxon>Eurotiomycetidae</taxon>
        <taxon>Eurotiales</taxon>
        <taxon>Aspergillaceae</taxon>
        <taxon>Aspergillus</taxon>
        <taxon>Aspergillus subgen. Circumdati</taxon>
    </lineage>
</organism>
<evidence type="ECO:0000313" key="4">
    <source>
        <dbReference type="Proteomes" id="UP000326198"/>
    </source>
</evidence>
<protein>
    <submittedName>
        <fullName evidence="3">Amidase signature domain-containing protein</fullName>
    </submittedName>
</protein>
<dbReference type="SUPFAM" id="SSF75304">
    <property type="entry name" value="Amidase signature (AS) enzymes"/>
    <property type="match status" value="1"/>
</dbReference>
<dbReference type="PANTHER" id="PTHR11895:SF7">
    <property type="entry name" value="GLUTAMYL-TRNA(GLN) AMIDOTRANSFERASE SUBUNIT A, MITOCHONDRIAL"/>
    <property type="match status" value="1"/>
</dbReference>
<dbReference type="Gene3D" id="3.90.1300.10">
    <property type="entry name" value="Amidase signature (AS) domain"/>
    <property type="match status" value="1"/>
</dbReference>
<dbReference type="InterPro" id="IPR036928">
    <property type="entry name" value="AS_sf"/>
</dbReference>
<evidence type="ECO:0000313" key="3">
    <source>
        <dbReference type="EMBL" id="KAE8371331.1"/>
    </source>
</evidence>
<name>A0A5N7AN89_9EURO</name>
<dbReference type="AlphaFoldDB" id="A0A5N7AN89"/>
<sequence length="442" mass="47457">MTELYHLTGTQARDRIRDGKVTVEEYARSLLTRIQERDPLIHAWAYLNPERVIQQAKALDQISPENRGPLHGIAIGIKDVVLTKDMPTGYNSAIYKDAPSANVDAAAVLTLRAAGALIVGKTATTEFAASSEGGPCTNPHSPEHTPGGSSSGSGAAVADFQIPIALGTQTGGSMIRPGSFNAVYAFKPTWNAISRDGVSHFSVTCDTVGFFTRSVADLDLLASVFDLADDIPIPRSPFAVDKAKIAVAKTHVWPKAGPGLQAAWERAQALLVSHGAEVEEIELPENFSKLKEWHETILAGEGRASFRGNYLLSKDKLAPRVVGYVENKPSVSRRSLLDSYDGCAQLRPLWDNIVRQYDAVIVPSTVDEAPLGLAYTGDSSFCSMWTLLHAPCLNVPGFVGEKGLPLGLTIVGARYHDVHVLRAGKEIGAIFSSEGGFVSQIQ</sequence>
<dbReference type="Proteomes" id="UP000326198">
    <property type="component" value="Unassembled WGS sequence"/>
</dbReference>
<dbReference type="Pfam" id="PF01425">
    <property type="entry name" value="Amidase"/>
    <property type="match status" value="1"/>
</dbReference>
<gene>
    <name evidence="3" type="ORF">BDV26DRAFT_302830</name>
</gene>
<accession>A0A5N7AN89</accession>
<keyword evidence="4" id="KW-1185">Reference proteome</keyword>
<dbReference type="InterPro" id="IPR023631">
    <property type="entry name" value="Amidase_dom"/>
</dbReference>
<dbReference type="GO" id="GO:0003824">
    <property type="term" value="F:catalytic activity"/>
    <property type="evidence" value="ECO:0007669"/>
    <property type="project" value="InterPro"/>
</dbReference>
<evidence type="ECO:0000259" key="2">
    <source>
        <dbReference type="Pfam" id="PF01425"/>
    </source>
</evidence>
<evidence type="ECO:0000256" key="1">
    <source>
        <dbReference type="SAM" id="MobiDB-lite"/>
    </source>
</evidence>
<dbReference type="OrthoDB" id="566138at2759"/>
<dbReference type="PANTHER" id="PTHR11895">
    <property type="entry name" value="TRANSAMIDASE"/>
    <property type="match status" value="1"/>
</dbReference>